<keyword evidence="1" id="KW-0378">Hydrolase</keyword>
<accession>A0A915I904</accession>
<proteinExistence type="predicted"/>
<evidence type="ECO:0000256" key="1">
    <source>
        <dbReference type="ARBA" id="ARBA00022801"/>
    </source>
</evidence>
<dbReference type="Pfam" id="PF15508">
    <property type="entry name" value="NAAA-beta"/>
    <property type="match status" value="1"/>
</dbReference>
<keyword evidence="4" id="KW-1185">Reference proteome</keyword>
<reference evidence="5" key="1">
    <citation type="submission" date="2022-11" db="UniProtKB">
        <authorList>
            <consortium name="WormBaseParasite"/>
        </authorList>
    </citation>
    <scope>IDENTIFICATION</scope>
</reference>
<dbReference type="WBParaSite" id="nRc.2.0.1.t10347-RA">
    <property type="protein sequence ID" value="nRc.2.0.1.t10347-RA"/>
    <property type="gene ID" value="nRc.2.0.1.g10347"/>
</dbReference>
<dbReference type="Pfam" id="PF02275">
    <property type="entry name" value="CBAH"/>
    <property type="match status" value="1"/>
</dbReference>
<dbReference type="Proteomes" id="UP000887565">
    <property type="component" value="Unplaced"/>
</dbReference>
<sequence length="764" mass="87365">MILIQILFYSYFFNLFPRSIDCDRRPPIFRIDLDKPPRERWAEVADTYRDFGLLAMNMTKQYIPKYARPMIYYLAQKISTILEGELAEEMEGVAQYSGLPLSEVVLINLVYDITAFKREGENIPKACASILAQDASGKVLLARNLDYDLQSLLKNTTIIADFQRDSKTIFTAVTFAFNVGILTGQRHGTFAITLNERYNGYWWYNILMAIFTGVRHPVSFAIREVLQNYQSYDEAVHYLGKIKLISPSYLVISGRFSGQGLVLTRDREKTADMWFLEPYRGIWYLVQTNFDHWKKTDPIDKRREKAEQLLNQTGQMPLNPEFLYKVISTPPVYNKYKAAEIFARIRTISYVKKAMLPPGRKSPVKNVAAMSNAPSTSGMGDAAFPFDGVATTTTATITNSTCNMMMDYGASGDCFAVQNSLMPSVSGGDLRSLLSNNVNGVKQLKKKANAAGDAVHSPDVAAANKKKKRYSGQQLAQRLSDEFDFGDTTTSAGRKFRREIKVTDLPYLPLSYVCSKLSLVEREAVSQVSHKFALANRMAWFRRTCFNVKSDVASYINLDENGDQYDNSFDFVALFLLKDKFRRLLQYFEQSANLRSIDFSAPPDEDLRINRWCVTTVINTDLLSKSFSSIVKHKISEINLKNTIATDDVLKICSTSFGPTLKRLTLSIDTLVWQAPLFDQVHGLPPSLKEDLYRKQQKTSAFSRQYFSDICDRVIDYRRMQNQDGKTTDLGNFTRKYRDNLLISNIFLFLYENFSRLRYVRLYD</sequence>
<organism evidence="4 5">
    <name type="scientific">Romanomermis culicivorax</name>
    <name type="common">Nematode worm</name>
    <dbReference type="NCBI Taxonomy" id="13658"/>
    <lineage>
        <taxon>Eukaryota</taxon>
        <taxon>Metazoa</taxon>
        <taxon>Ecdysozoa</taxon>
        <taxon>Nematoda</taxon>
        <taxon>Enoplea</taxon>
        <taxon>Dorylaimia</taxon>
        <taxon>Mermithida</taxon>
        <taxon>Mermithoidea</taxon>
        <taxon>Mermithidae</taxon>
        <taxon>Romanomermis</taxon>
    </lineage>
</organism>
<dbReference type="PANTHER" id="PTHR28583">
    <property type="entry name" value="ACID AMIDASE"/>
    <property type="match status" value="1"/>
</dbReference>
<evidence type="ECO:0000259" key="3">
    <source>
        <dbReference type="Pfam" id="PF15508"/>
    </source>
</evidence>
<dbReference type="AlphaFoldDB" id="A0A915I904"/>
<evidence type="ECO:0000313" key="5">
    <source>
        <dbReference type="WBParaSite" id="nRc.2.0.1.t10347-RA"/>
    </source>
</evidence>
<evidence type="ECO:0000313" key="4">
    <source>
        <dbReference type="Proteomes" id="UP000887565"/>
    </source>
</evidence>
<feature type="domain" description="Acid ceramidase N-terminal" evidence="3">
    <location>
        <begin position="25"/>
        <end position="71"/>
    </location>
</feature>
<protein>
    <submittedName>
        <fullName evidence="5">Uncharacterized protein</fullName>
    </submittedName>
</protein>
<dbReference type="GO" id="GO:0016810">
    <property type="term" value="F:hydrolase activity, acting on carbon-nitrogen (but not peptide) bonds"/>
    <property type="evidence" value="ECO:0007669"/>
    <property type="project" value="TreeGrafter"/>
</dbReference>
<name>A0A915I904_ROMCU</name>
<evidence type="ECO:0000259" key="2">
    <source>
        <dbReference type="Pfam" id="PF02275"/>
    </source>
</evidence>
<dbReference type="InterPro" id="IPR029130">
    <property type="entry name" value="Acid_ceramidase_N"/>
</dbReference>
<dbReference type="InterPro" id="IPR029132">
    <property type="entry name" value="CBAH/NAAA_C"/>
</dbReference>
<dbReference type="Gene3D" id="3.60.60.10">
    <property type="entry name" value="Penicillin V Acylase, Chain A"/>
    <property type="match status" value="1"/>
</dbReference>
<dbReference type="PANTHER" id="PTHR28583:SF4">
    <property type="entry name" value="N-ACYLETHANOLAMINE-HYDROLYZING ACID AMIDASE"/>
    <property type="match status" value="1"/>
</dbReference>
<feature type="domain" description="Choloylglycine hydrolase/NAAA C-terminal" evidence="2">
    <location>
        <begin position="127"/>
        <end position="298"/>
    </location>
</feature>